<feature type="domain" description="Transposase IS4-like" evidence="1">
    <location>
        <begin position="32"/>
        <end position="100"/>
    </location>
</feature>
<keyword evidence="3" id="KW-1185">Reference proteome</keyword>
<accession>A0ABQ5R9V1</accession>
<dbReference type="Pfam" id="PF01609">
    <property type="entry name" value="DDE_Tnp_1"/>
    <property type="match status" value="1"/>
</dbReference>
<evidence type="ECO:0000313" key="3">
    <source>
        <dbReference type="Proteomes" id="UP001144280"/>
    </source>
</evidence>
<protein>
    <recommendedName>
        <fullName evidence="1">Transposase IS4-like domain-containing protein</fullName>
    </recommendedName>
</protein>
<comment type="caution">
    <text evidence="2">The sequence shown here is derived from an EMBL/GenBank/DDBJ whole genome shotgun (WGS) entry which is preliminary data.</text>
</comment>
<evidence type="ECO:0000259" key="1">
    <source>
        <dbReference type="Pfam" id="PF01609"/>
    </source>
</evidence>
<reference evidence="2" key="1">
    <citation type="submission" date="2022-12" db="EMBL/GenBank/DDBJ databases">
        <title>New Phytohabitans aurantiacus sp. RD004123 nov., an actinomycete isolated from soil.</title>
        <authorList>
            <person name="Triningsih D.W."/>
            <person name="Harunari E."/>
            <person name="Igarashi Y."/>
        </authorList>
    </citation>
    <scope>NUCLEOTIDE SEQUENCE</scope>
    <source>
        <strain evidence="2">RD004123</strain>
    </source>
</reference>
<dbReference type="InterPro" id="IPR002559">
    <property type="entry name" value="Transposase_11"/>
</dbReference>
<name>A0ABQ5R9V1_9ACTN</name>
<gene>
    <name evidence="2" type="ORF">Pa4123_86310</name>
</gene>
<dbReference type="Proteomes" id="UP001144280">
    <property type="component" value="Unassembled WGS sequence"/>
</dbReference>
<evidence type="ECO:0000313" key="2">
    <source>
        <dbReference type="EMBL" id="GLI03353.1"/>
    </source>
</evidence>
<dbReference type="EMBL" id="BSDI01000083">
    <property type="protein sequence ID" value="GLI03353.1"/>
    <property type="molecule type" value="Genomic_DNA"/>
</dbReference>
<organism evidence="2 3">
    <name type="scientific">Phytohabitans aurantiacus</name>
    <dbReference type="NCBI Taxonomy" id="3016789"/>
    <lineage>
        <taxon>Bacteria</taxon>
        <taxon>Bacillati</taxon>
        <taxon>Actinomycetota</taxon>
        <taxon>Actinomycetes</taxon>
        <taxon>Micromonosporales</taxon>
        <taxon>Micromonosporaceae</taxon>
    </lineage>
</organism>
<proteinExistence type="predicted"/>
<sequence length="137" mass="15184">MKALTVATPGGLGFPHAQQAVRITRTRTVVGTKTTRETAYLIVTLPAGQAQPDQLGDWARREWQIENRLHWVRDVTFAEDAHQARTGNGPAVAAVLRNTAIGYHRSNGETNIARATRRANRRPHDLINAVTSIQRTQ</sequence>